<evidence type="ECO:0000256" key="3">
    <source>
        <dbReference type="ARBA" id="ARBA00023163"/>
    </source>
</evidence>
<dbReference type="InterPro" id="IPR011711">
    <property type="entry name" value="GntR_C"/>
</dbReference>
<accession>A0ABW9VWL9</accession>
<evidence type="ECO:0000313" key="6">
    <source>
        <dbReference type="Proteomes" id="UP000642144"/>
    </source>
</evidence>
<reference evidence="5 6" key="1">
    <citation type="submission" date="2019-12" db="EMBL/GenBank/DDBJ databases">
        <title>Novel species isolated from a subtropical stream in China.</title>
        <authorList>
            <person name="Lu H."/>
        </authorList>
    </citation>
    <scope>NUCLEOTIDE SEQUENCE [LARGE SCALE GENOMIC DNA]</scope>
    <source>
        <strain evidence="5 6">CY42W</strain>
    </source>
</reference>
<keyword evidence="6" id="KW-1185">Reference proteome</keyword>
<gene>
    <name evidence="5" type="ORF">GTP69_06400</name>
</gene>
<evidence type="ECO:0000256" key="1">
    <source>
        <dbReference type="ARBA" id="ARBA00023015"/>
    </source>
</evidence>
<dbReference type="PRINTS" id="PR00035">
    <property type="entry name" value="HTHGNTR"/>
</dbReference>
<keyword evidence="3" id="KW-0804">Transcription</keyword>
<dbReference type="Gene3D" id="1.20.120.530">
    <property type="entry name" value="GntR ligand-binding domain-like"/>
    <property type="match status" value="1"/>
</dbReference>
<evidence type="ECO:0000259" key="4">
    <source>
        <dbReference type="PROSITE" id="PS50949"/>
    </source>
</evidence>
<comment type="caution">
    <text evidence="5">The sequence shown here is derived from an EMBL/GenBank/DDBJ whole genome shotgun (WGS) entry which is preliminary data.</text>
</comment>
<evidence type="ECO:0000256" key="2">
    <source>
        <dbReference type="ARBA" id="ARBA00023125"/>
    </source>
</evidence>
<dbReference type="InterPro" id="IPR036390">
    <property type="entry name" value="WH_DNA-bd_sf"/>
</dbReference>
<sequence>MDKTQSSSSPEAAFAAGTLGQRVAAALLKKIQADGLAVGTRLPSEQAMATHFQVSRNIVRAAIALLKQEGILDTRKGSGAFVSRLPAPVADALTAASIESLLNVIEVRQGLEGETAALAALRRTPAQLLELERALQRIETAVANGQDGVAEDFHFHLLIAQATGNSAWSRLVEMFATPIRSAVQVTRANEARRAELAAQVLQEHRQILAAITDGSPENARAAAIEHMQQAANRVRQADREFWQGDGGALARQIV</sequence>
<dbReference type="EMBL" id="WWCT01000003">
    <property type="protein sequence ID" value="MYN26032.1"/>
    <property type="molecule type" value="Genomic_DNA"/>
</dbReference>
<dbReference type="PROSITE" id="PS50949">
    <property type="entry name" value="HTH_GNTR"/>
    <property type="match status" value="1"/>
</dbReference>
<dbReference type="Gene3D" id="1.10.10.10">
    <property type="entry name" value="Winged helix-like DNA-binding domain superfamily/Winged helix DNA-binding domain"/>
    <property type="match status" value="1"/>
</dbReference>
<dbReference type="PANTHER" id="PTHR43537">
    <property type="entry name" value="TRANSCRIPTIONAL REGULATOR, GNTR FAMILY"/>
    <property type="match status" value="1"/>
</dbReference>
<dbReference type="InterPro" id="IPR036388">
    <property type="entry name" value="WH-like_DNA-bd_sf"/>
</dbReference>
<proteinExistence type="predicted"/>
<keyword evidence="1" id="KW-0805">Transcription regulation</keyword>
<dbReference type="RefSeq" id="WP_161054091.1">
    <property type="nucleotide sequence ID" value="NZ_WWCT01000003.1"/>
</dbReference>
<dbReference type="InterPro" id="IPR000524">
    <property type="entry name" value="Tscrpt_reg_HTH_GntR"/>
</dbReference>
<name>A0ABW9VWL9_9BURK</name>
<dbReference type="Pfam" id="PF07729">
    <property type="entry name" value="FCD"/>
    <property type="match status" value="1"/>
</dbReference>
<dbReference type="SMART" id="SM00895">
    <property type="entry name" value="FCD"/>
    <property type="match status" value="1"/>
</dbReference>
<dbReference type="SUPFAM" id="SSF48008">
    <property type="entry name" value="GntR ligand-binding domain-like"/>
    <property type="match status" value="1"/>
</dbReference>
<dbReference type="SMART" id="SM00345">
    <property type="entry name" value="HTH_GNTR"/>
    <property type="match status" value="1"/>
</dbReference>
<dbReference type="SUPFAM" id="SSF46785">
    <property type="entry name" value="Winged helix' DNA-binding domain"/>
    <property type="match status" value="1"/>
</dbReference>
<dbReference type="PANTHER" id="PTHR43537:SF5">
    <property type="entry name" value="UXU OPERON TRANSCRIPTIONAL REGULATOR"/>
    <property type="match status" value="1"/>
</dbReference>
<feature type="domain" description="HTH gntR-type" evidence="4">
    <location>
        <begin position="17"/>
        <end position="85"/>
    </location>
</feature>
<organism evidence="5 6">
    <name type="scientific">Duganella levis</name>
    <dbReference type="NCBI Taxonomy" id="2692169"/>
    <lineage>
        <taxon>Bacteria</taxon>
        <taxon>Pseudomonadati</taxon>
        <taxon>Pseudomonadota</taxon>
        <taxon>Betaproteobacteria</taxon>
        <taxon>Burkholderiales</taxon>
        <taxon>Oxalobacteraceae</taxon>
        <taxon>Telluria group</taxon>
        <taxon>Duganella</taxon>
    </lineage>
</organism>
<dbReference type="InterPro" id="IPR008920">
    <property type="entry name" value="TF_FadR/GntR_C"/>
</dbReference>
<dbReference type="Pfam" id="PF00392">
    <property type="entry name" value="GntR"/>
    <property type="match status" value="1"/>
</dbReference>
<evidence type="ECO:0000313" key="5">
    <source>
        <dbReference type="EMBL" id="MYN26032.1"/>
    </source>
</evidence>
<keyword evidence="2" id="KW-0238">DNA-binding</keyword>
<protein>
    <submittedName>
        <fullName evidence="5">FCD domain-containing protein</fullName>
    </submittedName>
</protein>
<dbReference type="CDD" id="cd07377">
    <property type="entry name" value="WHTH_GntR"/>
    <property type="match status" value="1"/>
</dbReference>
<dbReference type="Proteomes" id="UP000642144">
    <property type="component" value="Unassembled WGS sequence"/>
</dbReference>